<accession>A0ABS0NVL8</accession>
<reference evidence="1 2" key="1">
    <citation type="submission" date="2020-07" db="EMBL/GenBank/DDBJ databases">
        <title>Bradyrhizobium diversity isolated from nodules of indigenous legumes of Western Australia.</title>
        <authorList>
            <person name="Klepa M.S."/>
        </authorList>
    </citation>
    <scope>NUCLEOTIDE SEQUENCE [LARGE SCALE GENOMIC DNA]</scope>
    <source>
        <strain evidence="1 2">CNPSo 4019</strain>
    </source>
</reference>
<evidence type="ECO:0008006" key="3">
    <source>
        <dbReference type="Google" id="ProtNLM"/>
    </source>
</evidence>
<organism evidence="1 2">
    <name type="scientific">Bradyrhizobium diversitatis</name>
    <dbReference type="NCBI Taxonomy" id="2755406"/>
    <lineage>
        <taxon>Bacteria</taxon>
        <taxon>Pseudomonadati</taxon>
        <taxon>Pseudomonadota</taxon>
        <taxon>Alphaproteobacteria</taxon>
        <taxon>Hyphomicrobiales</taxon>
        <taxon>Nitrobacteraceae</taxon>
        <taxon>Bradyrhizobium</taxon>
    </lineage>
</organism>
<comment type="caution">
    <text evidence="1">The sequence shown here is derived from an EMBL/GenBank/DDBJ whole genome shotgun (WGS) entry which is preliminary data.</text>
</comment>
<gene>
    <name evidence="1" type="ORF">H1B27_02035</name>
</gene>
<dbReference type="Proteomes" id="UP001194539">
    <property type="component" value="Unassembled WGS sequence"/>
</dbReference>
<dbReference type="EMBL" id="JACEGD010000002">
    <property type="protein sequence ID" value="MBH5385056.1"/>
    <property type="molecule type" value="Genomic_DNA"/>
</dbReference>
<proteinExistence type="predicted"/>
<name>A0ABS0NVL8_9BRAD</name>
<evidence type="ECO:0000313" key="1">
    <source>
        <dbReference type="EMBL" id="MBH5385056.1"/>
    </source>
</evidence>
<keyword evidence="2" id="KW-1185">Reference proteome</keyword>
<evidence type="ECO:0000313" key="2">
    <source>
        <dbReference type="Proteomes" id="UP001194539"/>
    </source>
</evidence>
<dbReference type="RefSeq" id="WP_197964819.1">
    <property type="nucleotide sequence ID" value="NZ_JACEGD010000002.1"/>
</dbReference>
<protein>
    <recommendedName>
        <fullName evidence="3">HTH merR-type domain-containing protein</fullName>
    </recommendedName>
</protein>
<sequence>MRFFTSQVLSGVNISTETLRHWKRTLPPIRARDGRSEGYTFRELAAMAVIARAVHDLSVPISRFTTFARELFDGIDPLRMTDDYVLCITQTEMRLTNITDMPDSTSLAMVRIAPVIAELRAALAIDPGEGNLQQLVLPLGPKIIPFKR</sequence>